<dbReference type="PANTHER" id="PTHR46112">
    <property type="entry name" value="AMINOPEPTIDASE"/>
    <property type="match status" value="1"/>
</dbReference>
<name>A0A857C633_9HYPH</name>
<dbReference type="PANTHER" id="PTHR46112:SF2">
    <property type="entry name" value="XAA-PRO AMINOPEPTIDASE P-RELATED"/>
    <property type="match status" value="1"/>
</dbReference>
<dbReference type="InterPro" id="IPR036005">
    <property type="entry name" value="Creatinase/aminopeptidase-like"/>
</dbReference>
<evidence type="ECO:0000259" key="2">
    <source>
        <dbReference type="Pfam" id="PF01321"/>
    </source>
</evidence>
<reference evidence="3 4" key="1">
    <citation type="submission" date="2019-12" db="EMBL/GenBank/DDBJ databases">
        <title>The genome of Stappia indica PHM037.</title>
        <authorList>
            <person name="Kacar D."/>
            <person name="Galan B."/>
            <person name="Canedo L."/>
            <person name="Rodriguez P."/>
            <person name="de la Calle F."/>
            <person name="Garcia J.L."/>
        </authorList>
    </citation>
    <scope>NUCLEOTIDE SEQUENCE [LARGE SCALE GENOMIC DNA]</scope>
    <source>
        <strain evidence="3 4">PHM037</strain>
    </source>
</reference>
<dbReference type="SUPFAM" id="SSF53092">
    <property type="entry name" value="Creatinase/prolidase N-terminal domain"/>
    <property type="match status" value="1"/>
</dbReference>
<dbReference type="InterPro" id="IPR029149">
    <property type="entry name" value="Creatin/AminoP/Spt16_N"/>
</dbReference>
<protein>
    <submittedName>
        <fullName evidence="3">M24 family metallopeptidase</fullName>
    </submittedName>
</protein>
<gene>
    <name evidence="3" type="ORF">GH266_07520</name>
</gene>
<dbReference type="Gene3D" id="3.90.230.10">
    <property type="entry name" value="Creatinase/methionine aminopeptidase superfamily"/>
    <property type="match status" value="1"/>
</dbReference>
<dbReference type="SUPFAM" id="SSF55920">
    <property type="entry name" value="Creatinase/aminopeptidase"/>
    <property type="match status" value="1"/>
</dbReference>
<feature type="domain" description="Creatinase N-terminal" evidence="2">
    <location>
        <begin position="13"/>
        <end position="152"/>
    </location>
</feature>
<dbReference type="Pfam" id="PF01321">
    <property type="entry name" value="Creatinase_N"/>
    <property type="match status" value="1"/>
</dbReference>
<dbReference type="EMBL" id="CP046908">
    <property type="protein sequence ID" value="QGZ34367.1"/>
    <property type="molecule type" value="Genomic_DNA"/>
</dbReference>
<dbReference type="InterPro" id="IPR000587">
    <property type="entry name" value="Creatinase_N"/>
</dbReference>
<sequence length="385" mass="42159">MSLAFTREEYASRLDALRARMTDTGHDAMLLFAQESMFWLTGYDTFGFCFFQSMVVTRDGAIVLLTRSADLRQAQITSILEDIRVWEDRDGASPVLQLRDLLAELGLGGARIGVEYDTHGMTGRIAIDIATLMSDFARLEDASMVVQHLRAVKSPAEIAYVRRAASLTDAAYEAALPLVREGAREGEILAAMQGAVFAGDGDYPGNEFIIGSGPEALLCRYQTGRRVLDRNDQLTLEWAGAFRRYHVAAMRTVIVGEPTGRHVALYDAARAALAAVEECLVPGRTFGEVFEAHAREVDARGEGAHRLNACGYSLGARFAPSWMDWPMAYRGNPARIVPGMVIFTHMILMDSDNGAAMSLGQTYLTHEGRAECLSKLPLDLPVKAG</sequence>
<dbReference type="AlphaFoldDB" id="A0A857C633"/>
<evidence type="ECO:0000259" key="1">
    <source>
        <dbReference type="Pfam" id="PF00557"/>
    </source>
</evidence>
<dbReference type="RefSeq" id="WP_158193338.1">
    <property type="nucleotide sequence ID" value="NZ_CP046908.1"/>
</dbReference>
<feature type="domain" description="Peptidase M24" evidence="1">
    <location>
        <begin position="160"/>
        <end position="359"/>
    </location>
</feature>
<dbReference type="OrthoDB" id="8286321at2"/>
<dbReference type="InterPro" id="IPR000994">
    <property type="entry name" value="Pept_M24"/>
</dbReference>
<evidence type="ECO:0000313" key="4">
    <source>
        <dbReference type="Proteomes" id="UP000435648"/>
    </source>
</evidence>
<dbReference type="CDD" id="cd01066">
    <property type="entry name" value="APP_MetAP"/>
    <property type="match status" value="1"/>
</dbReference>
<dbReference type="Gene3D" id="3.40.350.10">
    <property type="entry name" value="Creatinase/prolidase N-terminal domain"/>
    <property type="match status" value="1"/>
</dbReference>
<dbReference type="InterPro" id="IPR050659">
    <property type="entry name" value="Peptidase_M24B"/>
</dbReference>
<dbReference type="Pfam" id="PF00557">
    <property type="entry name" value="Peptidase_M24"/>
    <property type="match status" value="1"/>
</dbReference>
<organism evidence="3 4">
    <name type="scientific">Stappia indica</name>
    <dbReference type="NCBI Taxonomy" id="538381"/>
    <lineage>
        <taxon>Bacteria</taxon>
        <taxon>Pseudomonadati</taxon>
        <taxon>Pseudomonadota</taxon>
        <taxon>Alphaproteobacteria</taxon>
        <taxon>Hyphomicrobiales</taxon>
        <taxon>Stappiaceae</taxon>
        <taxon>Stappia</taxon>
    </lineage>
</organism>
<accession>A0A857C633</accession>
<evidence type="ECO:0000313" key="3">
    <source>
        <dbReference type="EMBL" id="QGZ34367.1"/>
    </source>
</evidence>
<dbReference type="Proteomes" id="UP000435648">
    <property type="component" value="Chromosome"/>
</dbReference>
<dbReference type="KEGG" id="siw:GH266_07520"/>
<proteinExistence type="predicted"/>